<dbReference type="Proteomes" id="UP000199659">
    <property type="component" value="Unassembled WGS sequence"/>
</dbReference>
<dbReference type="OrthoDB" id="2104743at2"/>
<name>A0A1I6KMK4_9FIRM</name>
<accession>A0A1I6KMK4</accession>
<dbReference type="AlphaFoldDB" id="A0A1I6KMK4"/>
<keyword evidence="2" id="KW-1185">Reference proteome</keyword>
<dbReference type="EMBL" id="FOYZ01000009">
    <property type="protein sequence ID" value="SFR92492.1"/>
    <property type="molecule type" value="Genomic_DNA"/>
</dbReference>
<organism evidence="1 2">
    <name type="scientific">Anaeromicropila populeti</name>
    <dbReference type="NCBI Taxonomy" id="37658"/>
    <lineage>
        <taxon>Bacteria</taxon>
        <taxon>Bacillati</taxon>
        <taxon>Bacillota</taxon>
        <taxon>Clostridia</taxon>
        <taxon>Lachnospirales</taxon>
        <taxon>Lachnospiraceae</taxon>
        <taxon>Anaeromicropila</taxon>
    </lineage>
</organism>
<gene>
    <name evidence="1" type="ORF">SAMN05661086_02553</name>
</gene>
<protein>
    <submittedName>
        <fullName evidence="1">Uncharacterized protein</fullName>
    </submittedName>
</protein>
<evidence type="ECO:0000313" key="2">
    <source>
        <dbReference type="Proteomes" id="UP000199659"/>
    </source>
</evidence>
<dbReference type="RefSeq" id="WP_092561366.1">
    <property type="nucleotide sequence ID" value="NZ_FOYZ01000009.1"/>
</dbReference>
<reference evidence="1 2" key="1">
    <citation type="submission" date="2016-10" db="EMBL/GenBank/DDBJ databases">
        <authorList>
            <person name="de Groot N.N."/>
        </authorList>
    </citation>
    <scope>NUCLEOTIDE SEQUENCE [LARGE SCALE GENOMIC DNA]</scope>
    <source>
        <strain evidence="1 2">743A</strain>
    </source>
</reference>
<proteinExistence type="predicted"/>
<sequence>MDYNRLLRKDKNMNLYSILLLPEYIENTFISIADTMSIRYDIINIRNTLNCNDRKGKNKIYFICDCKNEKRFIFVDCQSTSDLFTIIVQCTSDEAKKVIEAFEPWNTLTCEEYGWPLDIEHIDWNHDTNYDPKINPLLRSLTFNELIK</sequence>
<evidence type="ECO:0000313" key="1">
    <source>
        <dbReference type="EMBL" id="SFR92492.1"/>
    </source>
</evidence>